<feature type="compositionally biased region" description="Basic and acidic residues" evidence="7">
    <location>
        <begin position="298"/>
        <end position="307"/>
    </location>
</feature>
<keyword evidence="5 6" id="KW-0472">Membrane</keyword>
<dbReference type="PANTHER" id="PTHR23427">
    <property type="entry name" value="SURFEIT LOCUS PROTEIN"/>
    <property type="match status" value="1"/>
</dbReference>
<evidence type="ECO:0000256" key="3">
    <source>
        <dbReference type="ARBA" id="ARBA00022692"/>
    </source>
</evidence>
<evidence type="ECO:0000256" key="2">
    <source>
        <dbReference type="ARBA" id="ARBA00007165"/>
    </source>
</evidence>
<evidence type="ECO:0000256" key="6">
    <source>
        <dbReference type="RuleBase" id="RU363076"/>
    </source>
</evidence>
<dbReference type="InterPro" id="IPR002994">
    <property type="entry name" value="Surf1/Shy1"/>
</dbReference>
<comment type="subcellular location">
    <subcellularLocation>
        <location evidence="6">Cell membrane</location>
        <topology evidence="6">Multi-pass membrane protein</topology>
    </subcellularLocation>
    <subcellularLocation>
        <location evidence="1">Membrane</location>
    </subcellularLocation>
</comment>
<keyword evidence="6" id="KW-1003">Cell membrane</keyword>
<evidence type="ECO:0000313" key="8">
    <source>
        <dbReference type="EMBL" id="SQI39666.1"/>
    </source>
</evidence>
<reference evidence="8 9" key="1">
    <citation type="submission" date="2018-06" db="EMBL/GenBank/DDBJ databases">
        <authorList>
            <consortium name="Pathogen Informatics"/>
            <person name="Doyle S."/>
        </authorList>
    </citation>
    <scope>NUCLEOTIDE SEQUENCE [LARGE SCALE GENOMIC DNA]</scope>
    <source>
        <strain evidence="8 9">NCTC10994</strain>
    </source>
</reference>
<evidence type="ECO:0000256" key="1">
    <source>
        <dbReference type="ARBA" id="ARBA00004370"/>
    </source>
</evidence>
<protein>
    <recommendedName>
        <fullName evidence="6">SURF1-like protein</fullName>
    </recommendedName>
</protein>
<dbReference type="GO" id="GO:0005886">
    <property type="term" value="C:plasma membrane"/>
    <property type="evidence" value="ECO:0007669"/>
    <property type="project" value="UniProtKB-SubCell"/>
</dbReference>
<dbReference type="CDD" id="cd06662">
    <property type="entry name" value="SURF1"/>
    <property type="match status" value="1"/>
</dbReference>
<dbReference type="Proteomes" id="UP000249091">
    <property type="component" value="Chromosome 1"/>
</dbReference>
<evidence type="ECO:0000313" key="9">
    <source>
        <dbReference type="Proteomes" id="UP000249091"/>
    </source>
</evidence>
<feature type="compositionally biased region" description="Low complexity" evidence="7">
    <location>
        <begin position="254"/>
        <end position="267"/>
    </location>
</feature>
<dbReference type="KEGG" id="rcr:NCTC10994_04218"/>
<dbReference type="Pfam" id="PF02104">
    <property type="entry name" value="SURF1"/>
    <property type="match status" value="1"/>
</dbReference>
<dbReference type="PROSITE" id="PS51257">
    <property type="entry name" value="PROKAR_LIPOPROTEIN"/>
    <property type="match status" value="1"/>
</dbReference>
<feature type="compositionally biased region" description="Low complexity" evidence="7">
    <location>
        <begin position="283"/>
        <end position="296"/>
    </location>
</feature>
<feature type="region of interest" description="Disordered" evidence="7">
    <location>
        <begin position="248"/>
        <end position="307"/>
    </location>
</feature>
<dbReference type="AlphaFoldDB" id="A0A2X4UIH6"/>
<feature type="transmembrane region" description="Helical" evidence="6">
    <location>
        <begin position="216"/>
        <end position="239"/>
    </location>
</feature>
<keyword evidence="9" id="KW-1185">Reference proteome</keyword>
<accession>A0A2X4UIH6</accession>
<proteinExistence type="inferred from homology"/>
<feature type="transmembrane region" description="Helical" evidence="6">
    <location>
        <begin position="15"/>
        <end position="38"/>
    </location>
</feature>
<dbReference type="EMBL" id="LS483468">
    <property type="protein sequence ID" value="SQI39666.1"/>
    <property type="molecule type" value="Genomic_DNA"/>
</dbReference>
<keyword evidence="4 6" id="KW-1133">Transmembrane helix</keyword>
<comment type="similarity">
    <text evidence="2 6">Belongs to the SURF1 family.</text>
</comment>
<dbReference type="PANTHER" id="PTHR23427:SF2">
    <property type="entry name" value="SURFEIT LOCUS PROTEIN 1"/>
    <property type="match status" value="1"/>
</dbReference>
<evidence type="ECO:0000256" key="5">
    <source>
        <dbReference type="ARBA" id="ARBA00023136"/>
    </source>
</evidence>
<gene>
    <name evidence="8" type="ORF">NCTC10994_04218</name>
</gene>
<keyword evidence="3 6" id="KW-0812">Transmembrane</keyword>
<dbReference type="InterPro" id="IPR045214">
    <property type="entry name" value="Surf1/Surf4"/>
</dbReference>
<evidence type="ECO:0000256" key="4">
    <source>
        <dbReference type="ARBA" id="ARBA00022989"/>
    </source>
</evidence>
<sequence>MGHVRRLTFLLRPSWLVLALVVGGFAYACFTVLAPWQLGKNTSTEERNDRLAASMSEDPVPVGDLLAGPGPTVDDEWRRVVAQGSYLPDSDVLVRLRNIDGRPAYEVLTPFEFDDGRMILVNRGFVRPVQGTAVPEVPAAPTGEVSLDARIRMSEGTVAGKDPFTDAGYQQVYFIDAPQVAQVTGLPLEDVYLQLDDGQPGGLGTIPLPQLDAGPYLSYGLQWLAFGIMAPLGLGYFAWAEIRERRKTKAVNSAAPDADAPGDGVPDTRVPDSALSDGTVPGSDAQAPRAASPSPADKLADRYGRSR</sequence>
<dbReference type="STRING" id="1219011.GCA_001895045_01190"/>
<dbReference type="PROSITE" id="PS50895">
    <property type="entry name" value="SURF1"/>
    <property type="match status" value="1"/>
</dbReference>
<evidence type="ECO:0000256" key="7">
    <source>
        <dbReference type="SAM" id="MobiDB-lite"/>
    </source>
</evidence>
<organism evidence="8 9">
    <name type="scientific">Rhodococcus coprophilus</name>
    <dbReference type="NCBI Taxonomy" id="38310"/>
    <lineage>
        <taxon>Bacteria</taxon>
        <taxon>Bacillati</taxon>
        <taxon>Actinomycetota</taxon>
        <taxon>Actinomycetes</taxon>
        <taxon>Mycobacteriales</taxon>
        <taxon>Nocardiaceae</taxon>
        <taxon>Rhodococcus</taxon>
    </lineage>
</organism>
<name>A0A2X4UIH6_9NOCA</name>